<evidence type="ECO:0000313" key="7">
    <source>
        <dbReference type="Proteomes" id="UP000054600"/>
    </source>
</evidence>
<dbReference type="eggNOG" id="COG1215">
    <property type="taxonomic scope" value="Bacteria"/>
</dbReference>
<keyword evidence="4" id="KW-0472">Membrane</keyword>
<name>A0A0W0YTC2_9GAMM</name>
<protein>
    <submittedName>
        <fullName evidence="6">Glycosyltransferase, family 2</fullName>
    </submittedName>
</protein>
<dbReference type="GO" id="GO:0016757">
    <property type="term" value="F:glycosyltransferase activity"/>
    <property type="evidence" value="ECO:0007669"/>
    <property type="project" value="UniProtKB-KW"/>
</dbReference>
<keyword evidence="3 6" id="KW-0808">Transferase</keyword>
<feature type="transmembrane region" description="Helical" evidence="4">
    <location>
        <begin position="492"/>
        <end position="512"/>
    </location>
</feature>
<dbReference type="PANTHER" id="PTHR43630:SF1">
    <property type="entry name" value="POLY-BETA-1,6-N-ACETYL-D-GLUCOSAMINE SYNTHASE"/>
    <property type="match status" value="1"/>
</dbReference>
<dbReference type="InterPro" id="IPR029044">
    <property type="entry name" value="Nucleotide-diphossugar_trans"/>
</dbReference>
<dbReference type="Proteomes" id="UP000054600">
    <property type="component" value="Unassembled WGS sequence"/>
</dbReference>
<evidence type="ECO:0000256" key="3">
    <source>
        <dbReference type="ARBA" id="ARBA00022679"/>
    </source>
</evidence>
<evidence type="ECO:0000256" key="2">
    <source>
        <dbReference type="ARBA" id="ARBA00022676"/>
    </source>
</evidence>
<gene>
    <name evidence="6" type="ORF">Lsha_1818</name>
</gene>
<dbReference type="PANTHER" id="PTHR43630">
    <property type="entry name" value="POLY-BETA-1,6-N-ACETYL-D-GLUCOSAMINE SYNTHASE"/>
    <property type="match status" value="1"/>
</dbReference>
<feature type="transmembrane region" description="Helical" evidence="4">
    <location>
        <begin position="452"/>
        <end position="472"/>
    </location>
</feature>
<keyword evidence="4" id="KW-0812">Transmembrane</keyword>
<dbReference type="Pfam" id="PF00535">
    <property type="entry name" value="Glycos_transf_2"/>
    <property type="match status" value="1"/>
</dbReference>
<dbReference type="STRING" id="1122169.Lsha_1818"/>
<reference evidence="6 7" key="1">
    <citation type="submission" date="2015-11" db="EMBL/GenBank/DDBJ databases">
        <title>Genomic analysis of 38 Legionella species identifies large and diverse effector repertoires.</title>
        <authorList>
            <person name="Burstein D."/>
            <person name="Amaro F."/>
            <person name="Zusman T."/>
            <person name="Lifshitz Z."/>
            <person name="Cohen O."/>
            <person name="Gilbert J.A."/>
            <person name="Pupko T."/>
            <person name="Shuman H.A."/>
            <person name="Segal G."/>
        </authorList>
    </citation>
    <scope>NUCLEOTIDE SEQUENCE [LARGE SCALE GENOMIC DNA]</scope>
    <source>
        <strain evidence="6 7">ATCC 49655</strain>
    </source>
</reference>
<feature type="transmembrane region" description="Helical" evidence="4">
    <location>
        <begin position="592"/>
        <end position="612"/>
    </location>
</feature>
<dbReference type="CDD" id="cd06423">
    <property type="entry name" value="CESA_like"/>
    <property type="match status" value="1"/>
</dbReference>
<keyword evidence="7" id="KW-1185">Reference proteome</keyword>
<comment type="caution">
    <text evidence="6">The sequence shown here is derived from an EMBL/GenBank/DDBJ whole genome shotgun (WGS) entry which is preliminary data.</text>
</comment>
<accession>A0A0W0YTC2</accession>
<dbReference type="Gene3D" id="3.90.550.10">
    <property type="entry name" value="Spore Coat Polysaccharide Biosynthesis Protein SpsA, Chain A"/>
    <property type="match status" value="1"/>
</dbReference>
<sequence>MINSNVIKNIKLNKWTLFLLFGLFFSIACQLVYAQHKGARHIAAKDTVTLELPHDAQTSLDANLPHSDRDSDFDPKDWWALTIHYILLGMALTGVIPVITFFIEHNLAGVHAFVNHYGKCEDYCPNVAVIIPAWNEALVLEHTIDILLKIDYPLSALRLYIIDDGSTDDTPELLARKKEEYPENVFHIRKEGGGKGKAHAVNYGLDVALADPWTEAVLLIDADISFKKDALRRMARHLKDPEVGAVTAYIKVGNRSTNYITRTIGYEYIVSQSIARRAQNVMGVIACLAGGAQLHTRANIESLGGHIDTSTLAEDTYTTLSTQKMDKKVIYEGNAFVYAEEPTAIIDVWKQRFRWARGNLQITKAFRSVWFRGKSSRLGSYLFGLIWFCVVLTPVMMIVSSIGLVGLYFLDKNHSTQVFFYLISVSLFVYLYTTIFAIISDKRTSRLSWKEGIVYPGLISLSILLFSINPHFFFNAINVIFDLKNADFLDDYILLFMESWAGLCMLFAWMVFRLEYMGVSTKITNFLLIIVGYGPFLCTINLAAYIAEIKRPNLRWDKTEKVTSKRIIRNHHQPEKPFDFNKALERDIQREYKFFCREIMSLVLVALFFILLNRL</sequence>
<proteinExistence type="inferred from homology"/>
<evidence type="ECO:0000259" key="5">
    <source>
        <dbReference type="Pfam" id="PF00535"/>
    </source>
</evidence>
<dbReference type="PATRIC" id="fig|1122169.6.peg.2088"/>
<evidence type="ECO:0000256" key="1">
    <source>
        <dbReference type="ARBA" id="ARBA00006739"/>
    </source>
</evidence>
<dbReference type="InterPro" id="IPR001173">
    <property type="entry name" value="Glyco_trans_2-like"/>
</dbReference>
<dbReference type="EMBL" id="LNYW01000046">
    <property type="protein sequence ID" value="KTD60068.1"/>
    <property type="molecule type" value="Genomic_DNA"/>
</dbReference>
<organism evidence="6 7">
    <name type="scientific">Legionella shakespearei DSM 23087</name>
    <dbReference type="NCBI Taxonomy" id="1122169"/>
    <lineage>
        <taxon>Bacteria</taxon>
        <taxon>Pseudomonadati</taxon>
        <taxon>Pseudomonadota</taxon>
        <taxon>Gammaproteobacteria</taxon>
        <taxon>Legionellales</taxon>
        <taxon>Legionellaceae</taxon>
        <taxon>Legionella</taxon>
    </lineage>
</organism>
<evidence type="ECO:0000256" key="4">
    <source>
        <dbReference type="SAM" id="Phobius"/>
    </source>
</evidence>
<dbReference type="SUPFAM" id="SSF53448">
    <property type="entry name" value="Nucleotide-diphospho-sugar transferases"/>
    <property type="match status" value="1"/>
</dbReference>
<keyword evidence="2" id="KW-0328">Glycosyltransferase</keyword>
<feature type="transmembrane region" description="Helical" evidence="4">
    <location>
        <begin position="524"/>
        <end position="547"/>
    </location>
</feature>
<dbReference type="AlphaFoldDB" id="A0A0W0YTC2"/>
<feature type="transmembrane region" description="Helical" evidence="4">
    <location>
        <begin position="381"/>
        <end position="406"/>
    </location>
</feature>
<feature type="transmembrane region" description="Helical" evidence="4">
    <location>
        <begin position="78"/>
        <end position="103"/>
    </location>
</feature>
<dbReference type="OrthoDB" id="276604at2"/>
<feature type="domain" description="Glycosyltransferase 2-like" evidence="5">
    <location>
        <begin position="129"/>
        <end position="274"/>
    </location>
</feature>
<keyword evidence="4" id="KW-1133">Transmembrane helix</keyword>
<evidence type="ECO:0000313" key="6">
    <source>
        <dbReference type="EMBL" id="KTD60068.1"/>
    </source>
</evidence>
<feature type="transmembrane region" description="Helical" evidence="4">
    <location>
        <begin position="418"/>
        <end position="440"/>
    </location>
</feature>
<comment type="similarity">
    <text evidence="1">Belongs to the glycosyltransferase 2 family.</text>
</comment>